<dbReference type="InterPro" id="IPR008630">
    <property type="entry name" value="Glyco_trans_34"/>
</dbReference>
<sequence>MKLDVAVATFNVVPAQNLTAKYDRLGEMGLVNRRMWCRRHGYPLVDSAPLPGGRPACWGKLALLAQTLGRHEWVLWADSDALVLELDLGIERFCDGDFDLVTQSMDGVHAAAGVPIEMGRARWPVNTGVFLLRSSDWTLDLLRRADAKTHLVQAPARGPWDIWDGIGDQEALIEALQERPDDLRRVSVVDGLQAHPRLYRPGRDLFVHFWGNHAAHRIPPAEAERTLDMWELAVQRGGPFPADLPTFHWACIQNRAADVPFNRGGPERFLYGVASDGRPCGWPAQDPPPKCGVPPICSE</sequence>
<name>A0ABU8WK22_9BURK</name>
<comment type="caution">
    <text evidence="3">The sequence shown here is derived from an EMBL/GenBank/DDBJ whole genome shotgun (WGS) entry which is preliminary data.</text>
</comment>
<keyword evidence="2" id="KW-0808">Transferase</keyword>
<accession>A0ABU8WK22</accession>
<dbReference type="SUPFAM" id="SSF53448">
    <property type="entry name" value="Nucleotide-diphospho-sugar transferases"/>
    <property type="match status" value="1"/>
</dbReference>
<gene>
    <name evidence="3" type="ORF">WKW82_14460</name>
</gene>
<dbReference type="InterPro" id="IPR029044">
    <property type="entry name" value="Nucleotide-diphossugar_trans"/>
</dbReference>
<keyword evidence="4" id="KW-1185">Reference proteome</keyword>
<evidence type="ECO:0000313" key="3">
    <source>
        <dbReference type="EMBL" id="MEJ8847860.1"/>
    </source>
</evidence>
<dbReference type="PANTHER" id="PTHR31306">
    <property type="entry name" value="ALPHA-1,6-MANNOSYLTRANSFERASE MNN11-RELATED"/>
    <property type="match status" value="1"/>
</dbReference>
<proteinExistence type="predicted"/>
<organism evidence="3 4">
    <name type="scientific">Variovorax rhizosphaerae</name>
    <dbReference type="NCBI Taxonomy" id="1836200"/>
    <lineage>
        <taxon>Bacteria</taxon>
        <taxon>Pseudomonadati</taxon>
        <taxon>Pseudomonadota</taxon>
        <taxon>Betaproteobacteria</taxon>
        <taxon>Burkholderiales</taxon>
        <taxon>Comamonadaceae</taxon>
        <taxon>Variovorax</taxon>
    </lineage>
</organism>
<evidence type="ECO:0000256" key="2">
    <source>
        <dbReference type="ARBA" id="ARBA00022679"/>
    </source>
</evidence>
<protein>
    <recommendedName>
        <fullName evidence="5">Galactosyl transferase GMA12/MNN10 family protein</fullName>
    </recommendedName>
</protein>
<dbReference type="Gene3D" id="3.90.550.10">
    <property type="entry name" value="Spore Coat Polysaccharide Biosynthesis Protein SpsA, Chain A"/>
    <property type="match status" value="1"/>
</dbReference>
<dbReference type="PANTHER" id="PTHR31306:SF4">
    <property type="entry name" value="ALPHA-1,2-GALACTOSYLTRANSFERASE"/>
    <property type="match status" value="1"/>
</dbReference>
<evidence type="ECO:0000313" key="4">
    <source>
        <dbReference type="Proteomes" id="UP001385892"/>
    </source>
</evidence>
<keyword evidence="1" id="KW-0328">Glycosyltransferase</keyword>
<evidence type="ECO:0000256" key="1">
    <source>
        <dbReference type="ARBA" id="ARBA00022676"/>
    </source>
</evidence>
<dbReference type="EMBL" id="JBBKZT010000006">
    <property type="protein sequence ID" value="MEJ8847860.1"/>
    <property type="molecule type" value="Genomic_DNA"/>
</dbReference>
<dbReference type="Proteomes" id="UP001385892">
    <property type="component" value="Unassembled WGS sequence"/>
</dbReference>
<reference evidence="3 4" key="1">
    <citation type="submission" date="2024-03" db="EMBL/GenBank/DDBJ databases">
        <title>Novel species of the genus Variovorax.</title>
        <authorList>
            <person name="Liu Q."/>
            <person name="Xin Y.-H."/>
        </authorList>
    </citation>
    <scope>NUCLEOTIDE SEQUENCE [LARGE SCALE GENOMIC DNA]</scope>
    <source>
        <strain evidence="3 4">KACC 18900</strain>
    </source>
</reference>
<dbReference type="RefSeq" id="WP_340342996.1">
    <property type="nucleotide sequence ID" value="NZ_JBBKZT010000006.1"/>
</dbReference>
<evidence type="ECO:0008006" key="5">
    <source>
        <dbReference type="Google" id="ProtNLM"/>
    </source>
</evidence>
<dbReference type="Pfam" id="PF05637">
    <property type="entry name" value="Glyco_transf_34"/>
    <property type="match status" value="1"/>
</dbReference>